<dbReference type="Proteomes" id="UP000184292">
    <property type="component" value="Unassembled WGS sequence"/>
</dbReference>
<proteinExistence type="predicted"/>
<evidence type="ECO:0000313" key="3">
    <source>
        <dbReference type="Proteomes" id="UP000184292"/>
    </source>
</evidence>
<reference evidence="2 3" key="1">
    <citation type="submission" date="2016-11" db="EMBL/GenBank/DDBJ databases">
        <authorList>
            <person name="Jaros S."/>
            <person name="Januszkiewicz K."/>
            <person name="Wedrychowicz H."/>
        </authorList>
    </citation>
    <scope>NUCLEOTIDE SEQUENCE [LARGE SCALE GENOMIC DNA]</scope>
    <source>
        <strain evidence="2 3">DSM 100565</strain>
    </source>
</reference>
<accession>A0A1M6EIA2</accession>
<dbReference type="AlphaFoldDB" id="A0A1M6EIA2"/>
<organism evidence="2 3">
    <name type="scientific">Wenxinia saemankumensis</name>
    <dbReference type="NCBI Taxonomy" id="1447782"/>
    <lineage>
        <taxon>Bacteria</taxon>
        <taxon>Pseudomonadati</taxon>
        <taxon>Pseudomonadota</taxon>
        <taxon>Alphaproteobacteria</taxon>
        <taxon>Rhodobacterales</taxon>
        <taxon>Roseobacteraceae</taxon>
        <taxon>Wenxinia</taxon>
    </lineage>
</organism>
<gene>
    <name evidence="2" type="ORF">SAMN05444417_2011</name>
</gene>
<sequence length="146" mass="15529">MRIAAAVALAWLASPAAAQVIRDCDSHIANARNLALPYDEATRMFANGDITLISLLLDEPACCGAHLMVLYPDPEDPFTACALVTTKDELGWSNLDLPGTEGAYDPATGLTLDVPARRWDGSDFAPFTLSVIVNQQTGVVRATAPD</sequence>
<protein>
    <submittedName>
        <fullName evidence="2">Uncharacterized protein</fullName>
    </submittedName>
</protein>
<dbReference type="STRING" id="1447782.SAMN05444417_2011"/>
<keyword evidence="1" id="KW-0732">Signal</keyword>
<evidence type="ECO:0000313" key="2">
    <source>
        <dbReference type="EMBL" id="SHI85171.1"/>
    </source>
</evidence>
<dbReference type="RefSeq" id="WP_073329398.1">
    <property type="nucleotide sequence ID" value="NZ_FQYO01000003.1"/>
</dbReference>
<evidence type="ECO:0000256" key="1">
    <source>
        <dbReference type="SAM" id="SignalP"/>
    </source>
</evidence>
<keyword evidence="3" id="KW-1185">Reference proteome</keyword>
<feature type="chain" id="PRO_5012048027" evidence="1">
    <location>
        <begin position="19"/>
        <end position="146"/>
    </location>
</feature>
<dbReference type="OrthoDB" id="7862810at2"/>
<feature type="signal peptide" evidence="1">
    <location>
        <begin position="1"/>
        <end position="18"/>
    </location>
</feature>
<dbReference type="EMBL" id="FQYO01000003">
    <property type="protein sequence ID" value="SHI85171.1"/>
    <property type="molecule type" value="Genomic_DNA"/>
</dbReference>
<name>A0A1M6EIA2_9RHOB</name>